<comment type="caution">
    <text evidence="4">The sequence shown here is derived from an EMBL/GenBank/DDBJ whole genome shotgun (WGS) entry which is preliminary data.</text>
</comment>
<protein>
    <recommendedName>
        <fullName evidence="3">C2H2-type domain-containing protein</fullName>
    </recommendedName>
</protein>
<dbReference type="STRING" id="490622.A0A395NXC5"/>
<dbReference type="PROSITE" id="PS00028">
    <property type="entry name" value="ZINC_FINGER_C2H2_1"/>
    <property type="match status" value="1"/>
</dbReference>
<keyword evidence="2" id="KW-0175">Coiled coil</keyword>
<dbReference type="AlphaFoldDB" id="A0A395NXC5"/>
<dbReference type="InterPro" id="IPR036236">
    <property type="entry name" value="Znf_C2H2_sf"/>
</dbReference>
<evidence type="ECO:0000313" key="4">
    <source>
        <dbReference type="EMBL" id="RFU80653.1"/>
    </source>
</evidence>
<keyword evidence="1" id="KW-0862">Zinc</keyword>
<evidence type="ECO:0000256" key="2">
    <source>
        <dbReference type="SAM" id="Coils"/>
    </source>
</evidence>
<dbReference type="Proteomes" id="UP000266272">
    <property type="component" value="Unassembled WGS sequence"/>
</dbReference>
<gene>
    <name evidence="4" type="ORF">TARUN_1538</name>
</gene>
<proteinExistence type="predicted"/>
<evidence type="ECO:0000259" key="3">
    <source>
        <dbReference type="PROSITE" id="PS50157"/>
    </source>
</evidence>
<sequence length="452" mass="51261">MECEANEPSDAVAEIAPPGYPVIEKTQEGEGGKPFACPHFGCDGFTFDTVEECRAHEDDWHSPPYLCSECDTSFAANSALKRHFKSSGHYNWICLEEVCEMKGILFANQSEFVNHALNTPGHEHLSPSEAPHSPVSAKRINYAEIIHVLDGESTSECSSEEEGHMCPEPSCRRYQQVFYSEGEFSRHTESHGHVQAIKYSETLRESGKVVADIMIEQEAAREFRCTAEGCPYFGEKLKTSQSFYHHIQTTQHLHLSSDIIADPTSPTAEIRQKFNQLNLLCDEPECPKYEHQFSNRVNLTKHTKSVVHLKAVSYGQMKRSMTNPTFEGQDNVIMQEREQSVTTAVLPSTPHAWSPFTFAPITPTTAGSASFIELPQVVTPTKHSTKEISLMTPPSSRREENLKKRNIELEEELRQMRGKIERIRMAYKEQISSLFQALGKKQEREWLRDYEA</sequence>
<dbReference type="OrthoDB" id="4868114at2759"/>
<evidence type="ECO:0000313" key="5">
    <source>
        <dbReference type="Proteomes" id="UP000266272"/>
    </source>
</evidence>
<keyword evidence="1" id="KW-0479">Metal-binding</keyword>
<dbReference type="SMART" id="SM00355">
    <property type="entry name" value="ZnF_C2H2"/>
    <property type="match status" value="5"/>
</dbReference>
<feature type="coiled-coil region" evidence="2">
    <location>
        <begin position="399"/>
        <end position="426"/>
    </location>
</feature>
<reference evidence="4 5" key="1">
    <citation type="journal article" date="2018" name="PLoS Pathog.">
        <title>Evolution of structural diversity of trichothecenes, a family of toxins produced by plant pathogenic and entomopathogenic fungi.</title>
        <authorList>
            <person name="Proctor R.H."/>
            <person name="McCormick S.P."/>
            <person name="Kim H.S."/>
            <person name="Cardoza R.E."/>
            <person name="Stanley A.M."/>
            <person name="Lindo L."/>
            <person name="Kelly A."/>
            <person name="Brown D.W."/>
            <person name="Lee T."/>
            <person name="Vaughan M.M."/>
            <person name="Alexander N.J."/>
            <person name="Busman M."/>
            <person name="Gutierrez S."/>
        </authorList>
    </citation>
    <scope>NUCLEOTIDE SEQUENCE [LARGE SCALE GENOMIC DNA]</scope>
    <source>
        <strain evidence="4 5">IBT 40837</strain>
    </source>
</reference>
<dbReference type="GO" id="GO:0008270">
    <property type="term" value="F:zinc ion binding"/>
    <property type="evidence" value="ECO:0007669"/>
    <property type="project" value="UniProtKB-KW"/>
</dbReference>
<name>A0A395NXC5_TRIAR</name>
<dbReference type="PROSITE" id="PS50157">
    <property type="entry name" value="ZINC_FINGER_C2H2_2"/>
    <property type="match status" value="1"/>
</dbReference>
<keyword evidence="5" id="KW-1185">Reference proteome</keyword>
<dbReference type="SUPFAM" id="SSF57667">
    <property type="entry name" value="beta-beta-alpha zinc fingers"/>
    <property type="match status" value="1"/>
</dbReference>
<feature type="domain" description="C2H2-type" evidence="3">
    <location>
        <begin position="65"/>
        <end position="89"/>
    </location>
</feature>
<evidence type="ECO:0000256" key="1">
    <source>
        <dbReference type="PROSITE-ProRule" id="PRU00042"/>
    </source>
</evidence>
<accession>A0A395NXC5</accession>
<dbReference type="InterPro" id="IPR013087">
    <property type="entry name" value="Znf_C2H2_type"/>
</dbReference>
<dbReference type="Gene3D" id="3.30.160.60">
    <property type="entry name" value="Classic Zinc Finger"/>
    <property type="match status" value="1"/>
</dbReference>
<keyword evidence="1" id="KW-0863">Zinc-finger</keyword>
<organism evidence="4 5">
    <name type="scientific">Trichoderma arundinaceum</name>
    <dbReference type="NCBI Taxonomy" id="490622"/>
    <lineage>
        <taxon>Eukaryota</taxon>
        <taxon>Fungi</taxon>
        <taxon>Dikarya</taxon>
        <taxon>Ascomycota</taxon>
        <taxon>Pezizomycotina</taxon>
        <taxon>Sordariomycetes</taxon>
        <taxon>Hypocreomycetidae</taxon>
        <taxon>Hypocreales</taxon>
        <taxon>Hypocreaceae</taxon>
        <taxon>Trichoderma</taxon>
    </lineage>
</organism>
<dbReference type="EMBL" id="PXOA01000101">
    <property type="protein sequence ID" value="RFU80653.1"/>
    <property type="molecule type" value="Genomic_DNA"/>
</dbReference>